<dbReference type="Gene3D" id="3.10.129.10">
    <property type="entry name" value="Hotdog Thioesterase"/>
    <property type="match status" value="1"/>
</dbReference>
<evidence type="ECO:0000313" key="4">
    <source>
        <dbReference type="Proteomes" id="UP001061302"/>
    </source>
</evidence>
<accession>A0ABY6DVX8</accession>
<dbReference type="PANTHER" id="PTHR31793:SF27">
    <property type="entry name" value="NOVEL THIOESTERASE SUPERFAMILY DOMAIN AND SAPOSIN A-TYPE DOMAIN CONTAINING PROTEIN (0610012H03RIK)"/>
    <property type="match status" value="1"/>
</dbReference>
<dbReference type="InterPro" id="IPR050563">
    <property type="entry name" value="4-hydroxybenzoyl-CoA_TE"/>
</dbReference>
<reference evidence="3" key="1">
    <citation type="submission" date="2022-10" db="EMBL/GenBank/DDBJ databases">
        <title>Chitiniphilus purpureus sp. nov., a novel chitin-degrading bacterium isolated from crawfish pond sediment.</title>
        <authorList>
            <person name="Li K."/>
        </authorList>
    </citation>
    <scope>NUCLEOTIDE SEQUENCE</scope>
    <source>
        <strain evidence="3">CD1</strain>
    </source>
</reference>
<name>A0ABY6DVX8_9NEIS</name>
<evidence type="ECO:0000256" key="2">
    <source>
        <dbReference type="ARBA" id="ARBA00022801"/>
    </source>
</evidence>
<evidence type="ECO:0000256" key="1">
    <source>
        <dbReference type="ARBA" id="ARBA00005953"/>
    </source>
</evidence>
<proteinExistence type="inferred from homology"/>
<dbReference type="Proteomes" id="UP001061302">
    <property type="component" value="Chromosome"/>
</dbReference>
<dbReference type="InterPro" id="IPR029069">
    <property type="entry name" value="HotDog_dom_sf"/>
</dbReference>
<dbReference type="RefSeq" id="WP_263125440.1">
    <property type="nucleotide sequence ID" value="NZ_CP106753.1"/>
</dbReference>
<keyword evidence="2" id="KW-0378">Hydrolase</keyword>
<dbReference type="EMBL" id="CP106753">
    <property type="protein sequence ID" value="UXY16003.1"/>
    <property type="molecule type" value="Genomic_DNA"/>
</dbReference>
<evidence type="ECO:0000313" key="3">
    <source>
        <dbReference type="EMBL" id="UXY16003.1"/>
    </source>
</evidence>
<organism evidence="3 4">
    <name type="scientific">Chitiniphilus purpureus</name>
    <dbReference type="NCBI Taxonomy" id="2981137"/>
    <lineage>
        <taxon>Bacteria</taxon>
        <taxon>Pseudomonadati</taxon>
        <taxon>Pseudomonadota</taxon>
        <taxon>Betaproteobacteria</taxon>
        <taxon>Neisseriales</taxon>
        <taxon>Chitinibacteraceae</taxon>
        <taxon>Chitiniphilus</taxon>
    </lineage>
</organism>
<comment type="similarity">
    <text evidence="1">Belongs to the 4-hydroxybenzoyl-CoA thioesterase family.</text>
</comment>
<dbReference type="PANTHER" id="PTHR31793">
    <property type="entry name" value="4-HYDROXYBENZOYL-COA THIOESTERASE FAMILY MEMBER"/>
    <property type="match status" value="1"/>
</dbReference>
<protein>
    <submittedName>
        <fullName evidence="3">Acyl-CoA thioesterase</fullName>
    </submittedName>
</protein>
<dbReference type="SUPFAM" id="SSF54637">
    <property type="entry name" value="Thioesterase/thiol ester dehydrase-isomerase"/>
    <property type="match status" value="1"/>
</dbReference>
<sequence>MRNAPPHAAAEVELVVPFHDLDPLAVVWHGNYARYFEHARTALLQGIDYDVPQMRASGYSWPVIELTVRYARPLTYQQRIRVRAELIEWENRMKIRYEIRDAANGERLTRGHTVQAAVELASGRMCFVSPPVLRDRLGLSCA</sequence>
<keyword evidence="4" id="KW-1185">Reference proteome</keyword>
<dbReference type="CDD" id="cd00586">
    <property type="entry name" value="4HBT"/>
    <property type="match status" value="1"/>
</dbReference>
<gene>
    <name evidence="3" type="ORF">N8I74_03000</name>
</gene>
<dbReference type="Pfam" id="PF13279">
    <property type="entry name" value="4HBT_2"/>
    <property type="match status" value="1"/>
</dbReference>